<keyword evidence="2" id="KW-1185">Reference proteome</keyword>
<dbReference type="Gramene" id="TRITD2Bv1G140660.1">
    <property type="protein sequence ID" value="TRITD2Bv1G140660.1"/>
    <property type="gene ID" value="TRITD2Bv1G140660"/>
</dbReference>
<dbReference type="Proteomes" id="UP000324705">
    <property type="component" value="Chromosome 2B"/>
</dbReference>
<gene>
    <name evidence="1" type="ORF">TRITD_2Bv1G140660</name>
</gene>
<evidence type="ECO:0000313" key="1">
    <source>
        <dbReference type="EMBL" id="VAH47233.1"/>
    </source>
</evidence>
<evidence type="ECO:0000313" key="2">
    <source>
        <dbReference type="Proteomes" id="UP000324705"/>
    </source>
</evidence>
<dbReference type="EMBL" id="LT934114">
    <property type="protein sequence ID" value="VAH47233.1"/>
    <property type="molecule type" value="Genomic_DNA"/>
</dbReference>
<reference evidence="1 2" key="1">
    <citation type="submission" date="2017-09" db="EMBL/GenBank/DDBJ databases">
        <authorList>
            <consortium name="International Durum Wheat Genome Sequencing Consortium (IDWGSC)"/>
            <person name="Milanesi L."/>
        </authorList>
    </citation>
    <scope>NUCLEOTIDE SEQUENCE [LARGE SCALE GENOMIC DNA]</scope>
    <source>
        <strain evidence="2">cv. Svevo</strain>
    </source>
</reference>
<proteinExistence type="predicted"/>
<protein>
    <submittedName>
        <fullName evidence="1">Uncharacterized protein</fullName>
    </submittedName>
</protein>
<accession>A0A9R1PPK5</accession>
<organism evidence="1 2">
    <name type="scientific">Triticum turgidum subsp. durum</name>
    <name type="common">Durum wheat</name>
    <name type="synonym">Triticum durum</name>
    <dbReference type="NCBI Taxonomy" id="4567"/>
    <lineage>
        <taxon>Eukaryota</taxon>
        <taxon>Viridiplantae</taxon>
        <taxon>Streptophyta</taxon>
        <taxon>Embryophyta</taxon>
        <taxon>Tracheophyta</taxon>
        <taxon>Spermatophyta</taxon>
        <taxon>Magnoliopsida</taxon>
        <taxon>Liliopsida</taxon>
        <taxon>Poales</taxon>
        <taxon>Poaceae</taxon>
        <taxon>BOP clade</taxon>
        <taxon>Pooideae</taxon>
        <taxon>Triticodae</taxon>
        <taxon>Triticeae</taxon>
        <taxon>Triticinae</taxon>
        <taxon>Triticum</taxon>
    </lineage>
</organism>
<name>A0A9R1PPK5_TRITD</name>
<sequence>MGPVCQGPVLPDCTDVYFTCIAVSTGFGFCSSPVVLPNSSNGRANSNRFQHHSNASSLSETQFLRGITRHLKCRRQGSWSGQLCRGD</sequence>
<dbReference type="AlphaFoldDB" id="A0A9R1PPK5"/>